<feature type="transmembrane region" description="Helical" evidence="1">
    <location>
        <begin position="116"/>
        <end position="137"/>
    </location>
</feature>
<feature type="transmembrane region" description="Helical" evidence="1">
    <location>
        <begin position="82"/>
        <end position="104"/>
    </location>
</feature>
<evidence type="ECO:0008006" key="4">
    <source>
        <dbReference type="Google" id="ProtNLM"/>
    </source>
</evidence>
<keyword evidence="1" id="KW-0812">Transmembrane</keyword>
<keyword evidence="1" id="KW-0472">Membrane</keyword>
<comment type="caution">
    <text evidence="2">The sequence shown here is derived from an EMBL/GenBank/DDBJ whole genome shotgun (WGS) entry which is preliminary data.</text>
</comment>
<accession>A0AA38VHJ6</accession>
<gene>
    <name evidence="2" type="ORF">NKR19_g7003</name>
</gene>
<keyword evidence="3" id="KW-1185">Reference proteome</keyword>
<name>A0AA38VHJ6_9PEZI</name>
<proteinExistence type="predicted"/>
<sequence>MATLRPSAANNGSLSWARRFFRPLGFANGSRSGLFLVFGGLMMLFCVERLNWYLNNAVCSRPDLDIPGECYRYHHGFHGAAYRLHIVTVIPGSFLACLQFIPALQRGKFVLFHRISGYLVLVLSILGAVTAGIIGNVAVGGTLLMQVGQFVAVGSFGFALAMAYISIRRLEIDQHREWMLRAWSYAGMIITMRPMLITMALAISGPESPYYQPMACKIIDFILHGSHEGMDNGPHEKMMDLTPGCAAYVTGENPAQFTAVRANWADDNIVETAAAIQIAFTMSGYLSFLIHAAAAELYINKTSGESERLRVVSKHRRMPDILNLTSGSHQEK</sequence>
<dbReference type="AlphaFoldDB" id="A0AA38VHJ6"/>
<feature type="transmembrane region" description="Helical" evidence="1">
    <location>
        <begin position="34"/>
        <end position="54"/>
    </location>
</feature>
<dbReference type="InterPro" id="IPR018750">
    <property type="entry name" value="DUF2306_membrane"/>
</dbReference>
<dbReference type="EMBL" id="JANBVN010000116">
    <property type="protein sequence ID" value="KAJ9143170.1"/>
    <property type="molecule type" value="Genomic_DNA"/>
</dbReference>
<dbReference type="Pfam" id="PF10067">
    <property type="entry name" value="DUF2306"/>
    <property type="match status" value="1"/>
</dbReference>
<feature type="transmembrane region" description="Helical" evidence="1">
    <location>
        <begin position="185"/>
        <end position="204"/>
    </location>
</feature>
<feature type="transmembrane region" description="Helical" evidence="1">
    <location>
        <begin position="143"/>
        <end position="165"/>
    </location>
</feature>
<organism evidence="2 3">
    <name type="scientific">Coniochaeta hoffmannii</name>
    <dbReference type="NCBI Taxonomy" id="91930"/>
    <lineage>
        <taxon>Eukaryota</taxon>
        <taxon>Fungi</taxon>
        <taxon>Dikarya</taxon>
        <taxon>Ascomycota</taxon>
        <taxon>Pezizomycotina</taxon>
        <taxon>Sordariomycetes</taxon>
        <taxon>Sordariomycetidae</taxon>
        <taxon>Coniochaetales</taxon>
        <taxon>Coniochaetaceae</taxon>
        <taxon>Coniochaeta</taxon>
    </lineage>
</organism>
<evidence type="ECO:0000313" key="2">
    <source>
        <dbReference type="EMBL" id="KAJ9143170.1"/>
    </source>
</evidence>
<dbReference type="Proteomes" id="UP001174691">
    <property type="component" value="Unassembled WGS sequence"/>
</dbReference>
<protein>
    <recommendedName>
        <fullName evidence="4">Microtubule associated protein</fullName>
    </recommendedName>
</protein>
<evidence type="ECO:0000313" key="3">
    <source>
        <dbReference type="Proteomes" id="UP001174691"/>
    </source>
</evidence>
<evidence type="ECO:0000256" key="1">
    <source>
        <dbReference type="SAM" id="Phobius"/>
    </source>
</evidence>
<keyword evidence="1" id="KW-1133">Transmembrane helix</keyword>
<feature type="transmembrane region" description="Helical" evidence="1">
    <location>
        <begin position="274"/>
        <end position="299"/>
    </location>
</feature>
<reference evidence="2" key="1">
    <citation type="submission" date="2022-07" db="EMBL/GenBank/DDBJ databases">
        <title>Fungi with potential for degradation of polypropylene.</title>
        <authorList>
            <person name="Gostincar C."/>
        </authorList>
    </citation>
    <scope>NUCLEOTIDE SEQUENCE</scope>
    <source>
        <strain evidence="2">EXF-13287</strain>
    </source>
</reference>